<comment type="caution">
    <text evidence="2">The sequence shown here is derived from an EMBL/GenBank/DDBJ whole genome shotgun (WGS) entry which is preliminary data.</text>
</comment>
<dbReference type="AlphaFoldDB" id="A0AAV7QKE4"/>
<proteinExistence type="predicted"/>
<accession>A0AAV7QKE4</accession>
<sequence>MVAPEGATTRLPSPAEGSLAGRPQLGWTGVTKHEQSWAEVRRTGRQRTGCRVRRREACREGLSGVQYEGRRKRRRDEGRHERTQKRTRRWKALVAWAVRTHLSEPETI</sequence>
<evidence type="ECO:0000313" key="3">
    <source>
        <dbReference type="Proteomes" id="UP001066276"/>
    </source>
</evidence>
<evidence type="ECO:0000313" key="2">
    <source>
        <dbReference type="EMBL" id="KAJ1140991.1"/>
    </source>
</evidence>
<keyword evidence="3" id="KW-1185">Reference proteome</keyword>
<feature type="region of interest" description="Disordered" evidence="1">
    <location>
        <begin position="1"/>
        <end position="46"/>
    </location>
</feature>
<dbReference type="Proteomes" id="UP001066276">
    <property type="component" value="Chromosome 6"/>
</dbReference>
<feature type="region of interest" description="Disordered" evidence="1">
    <location>
        <begin position="67"/>
        <end position="86"/>
    </location>
</feature>
<gene>
    <name evidence="2" type="ORF">NDU88_007328</name>
</gene>
<dbReference type="EMBL" id="JANPWB010000010">
    <property type="protein sequence ID" value="KAJ1140991.1"/>
    <property type="molecule type" value="Genomic_DNA"/>
</dbReference>
<reference evidence="2" key="1">
    <citation type="journal article" date="2022" name="bioRxiv">
        <title>Sequencing and chromosome-scale assembly of the giantPleurodeles waltlgenome.</title>
        <authorList>
            <person name="Brown T."/>
            <person name="Elewa A."/>
            <person name="Iarovenko S."/>
            <person name="Subramanian E."/>
            <person name="Araus A.J."/>
            <person name="Petzold A."/>
            <person name="Susuki M."/>
            <person name="Suzuki K.-i.T."/>
            <person name="Hayashi T."/>
            <person name="Toyoda A."/>
            <person name="Oliveira C."/>
            <person name="Osipova E."/>
            <person name="Leigh N.D."/>
            <person name="Simon A."/>
            <person name="Yun M.H."/>
        </authorList>
    </citation>
    <scope>NUCLEOTIDE SEQUENCE</scope>
    <source>
        <strain evidence="2">20211129_DDA</strain>
        <tissue evidence="2">Liver</tissue>
    </source>
</reference>
<organism evidence="2 3">
    <name type="scientific">Pleurodeles waltl</name>
    <name type="common">Iberian ribbed newt</name>
    <dbReference type="NCBI Taxonomy" id="8319"/>
    <lineage>
        <taxon>Eukaryota</taxon>
        <taxon>Metazoa</taxon>
        <taxon>Chordata</taxon>
        <taxon>Craniata</taxon>
        <taxon>Vertebrata</taxon>
        <taxon>Euteleostomi</taxon>
        <taxon>Amphibia</taxon>
        <taxon>Batrachia</taxon>
        <taxon>Caudata</taxon>
        <taxon>Salamandroidea</taxon>
        <taxon>Salamandridae</taxon>
        <taxon>Pleurodelinae</taxon>
        <taxon>Pleurodeles</taxon>
    </lineage>
</organism>
<feature type="compositionally biased region" description="Basic and acidic residues" evidence="1">
    <location>
        <begin position="31"/>
        <end position="42"/>
    </location>
</feature>
<evidence type="ECO:0000256" key="1">
    <source>
        <dbReference type="SAM" id="MobiDB-lite"/>
    </source>
</evidence>
<protein>
    <submittedName>
        <fullName evidence="2">Uncharacterized protein</fullName>
    </submittedName>
</protein>
<name>A0AAV7QKE4_PLEWA</name>